<keyword evidence="3" id="KW-1185">Reference proteome</keyword>
<feature type="region of interest" description="Disordered" evidence="1">
    <location>
        <begin position="198"/>
        <end position="224"/>
    </location>
</feature>
<reference evidence="3" key="1">
    <citation type="submission" date="2017-11" db="EMBL/GenBank/DDBJ databases">
        <authorList>
            <person name="Lima N.C."/>
            <person name="Parody-Merino A.M."/>
            <person name="Battley P.F."/>
            <person name="Fidler A.E."/>
            <person name="Prosdocimi F."/>
        </authorList>
    </citation>
    <scope>NUCLEOTIDE SEQUENCE [LARGE SCALE GENOMIC DNA]</scope>
</reference>
<dbReference type="GO" id="GO:0031012">
    <property type="term" value="C:extracellular matrix"/>
    <property type="evidence" value="ECO:0007669"/>
    <property type="project" value="TreeGrafter"/>
</dbReference>
<dbReference type="GO" id="GO:0061343">
    <property type="term" value="P:cell adhesion involved in heart morphogenesis"/>
    <property type="evidence" value="ECO:0007669"/>
    <property type="project" value="TreeGrafter"/>
</dbReference>
<accession>A0A2I0ULG2</accession>
<name>A0A2I0ULG2_LIMLA</name>
<reference evidence="3" key="2">
    <citation type="submission" date="2017-12" db="EMBL/GenBank/DDBJ databases">
        <title>Genome sequence of the Bar-tailed Godwit (Limosa lapponica baueri).</title>
        <authorList>
            <person name="Lima N.C.B."/>
            <person name="Parody-Merino A.M."/>
            <person name="Battley P.F."/>
            <person name="Fidler A.E."/>
            <person name="Prosdocimi F."/>
        </authorList>
    </citation>
    <scope>NUCLEOTIDE SEQUENCE [LARGE SCALE GENOMIC DNA]</scope>
</reference>
<dbReference type="AlphaFoldDB" id="A0A2I0ULG2"/>
<proteinExistence type="predicted"/>
<organism evidence="2 3">
    <name type="scientific">Limosa lapponica baueri</name>
    <dbReference type="NCBI Taxonomy" id="1758121"/>
    <lineage>
        <taxon>Eukaryota</taxon>
        <taxon>Metazoa</taxon>
        <taxon>Chordata</taxon>
        <taxon>Craniata</taxon>
        <taxon>Vertebrata</taxon>
        <taxon>Euteleostomi</taxon>
        <taxon>Archelosauria</taxon>
        <taxon>Archosauria</taxon>
        <taxon>Dinosauria</taxon>
        <taxon>Saurischia</taxon>
        <taxon>Theropoda</taxon>
        <taxon>Coelurosauria</taxon>
        <taxon>Aves</taxon>
        <taxon>Neognathae</taxon>
        <taxon>Neoaves</taxon>
        <taxon>Charadriiformes</taxon>
        <taxon>Scolopacidae</taxon>
        <taxon>Limosa</taxon>
    </lineage>
</organism>
<evidence type="ECO:0000313" key="2">
    <source>
        <dbReference type="EMBL" id="PKU46884.1"/>
    </source>
</evidence>
<evidence type="ECO:0008006" key="4">
    <source>
        <dbReference type="Google" id="ProtNLM"/>
    </source>
</evidence>
<sequence length="224" mass="25770">MRGARLDLVLTNKEWLVGNVKLKGSLGCSDCEMVEFKILRAASRVHSNLTTLAFRRADFGLFRDLPAQKQCIPTKRKSSKNARRPALTNKEFLEQLKLKKEAYRGQKQGQVAWEEHREIVRAARDQVRQAKAQTKLNLARDIKGNKNSFYMYVRDKRKTSKNMSPLQKETGHLVTWDMDKAKVLNDFFASLFTSKGSSHTTQITEGKRRDWENEEVPAIGEDQV</sequence>
<evidence type="ECO:0000313" key="3">
    <source>
        <dbReference type="Proteomes" id="UP000233556"/>
    </source>
</evidence>
<gene>
    <name evidence="2" type="ORF">llap_2857</name>
</gene>
<dbReference type="PANTHER" id="PTHR33395:SF22">
    <property type="entry name" value="REVERSE TRANSCRIPTASE DOMAIN-CONTAINING PROTEIN"/>
    <property type="match status" value="1"/>
</dbReference>
<dbReference type="GO" id="GO:0007508">
    <property type="term" value="P:larval heart development"/>
    <property type="evidence" value="ECO:0007669"/>
    <property type="project" value="TreeGrafter"/>
</dbReference>
<protein>
    <recommendedName>
        <fullName evidence="4">Rna-directed dna polymerase from mobile element jockey-like</fullName>
    </recommendedName>
</protein>
<dbReference type="OrthoDB" id="416454at2759"/>
<evidence type="ECO:0000256" key="1">
    <source>
        <dbReference type="SAM" id="MobiDB-lite"/>
    </source>
</evidence>
<dbReference type="EMBL" id="KZ505696">
    <property type="protein sequence ID" value="PKU46884.1"/>
    <property type="molecule type" value="Genomic_DNA"/>
</dbReference>
<dbReference type="PANTHER" id="PTHR33395">
    <property type="entry name" value="TRANSCRIPTASE, PUTATIVE-RELATED-RELATED"/>
    <property type="match status" value="1"/>
</dbReference>
<dbReference type="Proteomes" id="UP000233556">
    <property type="component" value="Unassembled WGS sequence"/>
</dbReference>